<dbReference type="EMBL" id="JBITLE010000001">
    <property type="protein sequence ID" value="MFI7261531.1"/>
    <property type="molecule type" value="Genomic_DNA"/>
</dbReference>
<gene>
    <name evidence="2" type="ORF">ACIBP4_04365</name>
</gene>
<dbReference type="RefSeq" id="WP_396754222.1">
    <property type="nucleotide sequence ID" value="NZ_JBITLA010000002.1"/>
</dbReference>
<name>A0ABW7ZFA3_9ACTN</name>
<evidence type="ECO:0000313" key="3">
    <source>
        <dbReference type="Proteomes" id="UP001612812"/>
    </source>
</evidence>
<feature type="transmembrane region" description="Helical" evidence="1">
    <location>
        <begin position="207"/>
        <end position="228"/>
    </location>
</feature>
<protein>
    <recommendedName>
        <fullName evidence="4">HTTM domain-containing protein</fullName>
    </recommendedName>
</protein>
<comment type="caution">
    <text evidence="2">The sequence shown here is derived from an EMBL/GenBank/DDBJ whole genome shotgun (WGS) entry which is preliminary data.</text>
</comment>
<reference evidence="2 3" key="1">
    <citation type="submission" date="2024-10" db="EMBL/GenBank/DDBJ databases">
        <title>The Natural Products Discovery Center: Release of the First 8490 Sequenced Strains for Exploring Actinobacteria Biosynthetic Diversity.</title>
        <authorList>
            <person name="Kalkreuter E."/>
            <person name="Kautsar S.A."/>
            <person name="Yang D."/>
            <person name="Bader C.D."/>
            <person name="Teijaro C.N."/>
            <person name="Fluegel L."/>
            <person name="Davis C.M."/>
            <person name="Simpson J.R."/>
            <person name="Lauterbach L."/>
            <person name="Steele A.D."/>
            <person name="Gui C."/>
            <person name="Meng S."/>
            <person name="Li G."/>
            <person name="Viehrig K."/>
            <person name="Ye F."/>
            <person name="Su P."/>
            <person name="Kiefer A.F."/>
            <person name="Nichols A."/>
            <person name="Cepeda A.J."/>
            <person name="Yan W."/>
            <person name="Fan B."/>
            <person name="Jiang Y."/>
            <person name="Adhikari A."/>
            <person name="Zheng C.-J."/>
            <person name="Schuster L."/>
            <person name="Cowan T.M."/>
            <person name="Smanski M.J."/>
            <person name="Chevrette M.G."/>
            <person name="De Carvalho L.P.S."/>
            <person name="Shen B."/>
        </authorList>
    </citation>
    <scope>NUCLEOTIDE SEQUENCE [LARGE SCALE GENOMIC DNA]</scope>
    <source>
        <strain evidence="2 3">NPDC049845</strain>
    </source>
</reference>
<sequence>MFHRLDQFLFHQPDPRRQAAAIRMNLVAVISLTVAKLPPGDFFEEHRDTVAALAGDERRRMLTPKEYETLRATTIAALAAWGATGRRAAGLTAAAQFARLSQHVTTLHPKLWSYNSHLNVFLAVLGALDTSSELALGRRAGRPSDPRLQSLAIAFMQLYVGMLYFQSAVSKLKYGGVSWLSTGRTLRAATALTGTGLGHRLYERKELFRYISIATVALEVLVLPLLLVGKPDRRVVALAAAGFHIGAAATTKIPFWHLWTLYPTLFWLPERRERGRPAA</sequence>
<feature type="transmembrane region" description="Helical" evidence="1">
    <location>
        <begin position="235"/>
        <end position="259"/>
    </location>
</feature>
<proteinExistence type="predicted"/>
<evidence type="ECO:0000256" key="1">
    <source>
        <dbReference type="SAM" id="Phobius"/>
    </source>
</evidence>
<accession>A0ABW7ZFA3</accession>
<evidence type="ECO:0000313" key="2">
    <source>
        <dbReference type="EMBL" id="MFI7261531.1"/>
    </source>
</evidence>
<organism evidence="2 3">
    <name type="scientific">Micromonospora maritima</name>
    <dbReference type="NCBI Taxonomy" id="986711"/>
    <lineage>
        <taxon>Bacteria</taxon>
        <taxon>Bacillati</taxon>
        <taxon>Actinomycetota</taxon>
        <taxon>Actinomycetes</taxon>
        <taxon>Micromonosporales</taxon>
        <taxon>Micromonosporaceae</taxon>
        <taxon>Micromonospora</taxon>
    </lineage>
</organism>
<keyword evidence="1" id="KW-0472">Membrane</keyword>
<evidence type="ECO:0008006" key="4">
    <source>
        <dbReference type="Google" id="ProtNLM"/>
    </source>
</evidence>
<keyword evidence="3" id="KW-1185">Reference proteome</keyword>
<keyword evidence="1" id="KW-1133">Transmembrane helix</keyword>
<dbReference type="Proteomes" id="UP001612812">
    <property type="component" value="Unassembled WGS sequence"/>
</dbReference>
<keyword evidence="1" id="KW-0812">Transmembrane</keyword>